<feature type="region of interest" description="Disordered" evidence="10">
    <location>
        <begin position="318"/>
        <end position="339"/>
    </location>
</feature>
<dbReference type="PROSITE" id="PS00211">
    <property type="entry name" value="ABC_TRANSPORTER_1"/>
    <property type="match status" value="1"/>
</dbReference>
<comment type="caution">
    <text evidence="15">The sequence shown here is derived from an EMBL/GenBank/DDBJ whole genome shotgun (WGS) entry which is preliminary data.</text>
</comment>
<evidence type="ECO:0000313" key="16">
    <source>
        <dbReference type="Proteomes" id="UP000467240"/>
    </source>
</evidence>
<feature type="transmembrane region" description="Helical" evidence="11">
    <location>
        <begin position="239"/>
        <end position="260"/>
    </location>
</feature>
<keyword evidence="16" id="KW-1185">Reference proteome</keyword>
<dbReference type="SUPFAM" id="SSF90123">
    <property type="entry name" value="ABC transporter transmembrane region"/>
    <property type="match status" value="1"/>
</dbReference>
<dbReference type="AlphaFoldDB" id="A0A7J5BPW7"/>
<feature type="domain" description="ABC transmembrane type-1" evidence="14">
    <location>
        <begin position="13"/>
        <end position="298"/>
    </location>
</feature>
<dbReference type="InterPro" id="IPR027417">
    <property type="entry name" value="P-loop_NTPase"/>
</dbReference>
<keyword evidence="2" id="KW-0813">Transport</keyword>
<dbReference type="GO" id="GO:0140359">
    <property type="term" value="F:ABC-type transporter activity"/>
    <property type="evidence" value="ECO:0007669"/>
    <property type="project" value="InterPro"/>
</dbReference>
<dbReference type="InterPro" id="IPR036640">
    <property type="entry name" value="ABC1_TM_sf"/>
</dbReference>
<evidence type="ECO:0000256" key="7">
    <source>
        <dbReference type="ARBA" id="ARBA00022989"/>
    </source>
</evidence>
<keyword evidence="3" id="KW-1003">Cell membrane</keyword>
<feature type="compositionally biased region" description="Basic and acidic residues" evidence="10">
    <location>
        <begin position="323"/>
        <end position="339"/>
    </location>
</feature>
<dbReference type="SUPFAM" id="SSF52540">
    <property type="entry name" value="P-loop containing nucleoside triphosphate hydrolases"/>
    <property type="match status" value="1"/>
</dbReference>
<dbReference type="CDD" id="cd18546">
    <property type="entry name" value="ABC_6TM_Rv0194_D2_like"/>
    <property type="match status" value="1"/>
</dbReference>
<dbReference type="PANTHER" id="PTHR24221">
    <property type="entry name" value="ATP-BINDING CASSETTE SUB-FAMILY B"/>
    <property type="match status" value="1"/>
</dbReference>
<dbReference type="EMBL" id="WBJZ01000019">
    <property type="protein sequence ID" value="KAB1654339.1"/>
    <property type="molecule type" value="Genomic_DNA"/>
</dbReference>
<dbReference type="PANTHER" id="PTHR24221:SF654">
    <property type="entry name" value="ATP-BINDING CASSETTE SUB-FAMILY B MEMBER 6"/>
    <property type="match status" value="1"/>
</dbReference>
<evidence type="ECO:0000259" key="14">
    <source>
        <dbReference type="PROSITE" id="PS50929"/>
    </source>
</evidence>
<protein>
    <submittedName>
        <fullName evidence="15">ABC transporter ATP-binding protein</fullName>
    </submittedName>
</protein>
<feature type="transmembrane region" description="Helical" evidence="11">
    <location>
        <begin position="266"/>
        <end position="283"/>
    </location>
</feature>
<dbReference type="InterPro" id="IPR011527">
    <property type="entry name" value="ABC1_TM_dom"/>
</dbReference>
<evidence type="ECO:0000256" key="1">
    <source>
        <dbReference type="ARBA" id="ARBA00004651"/>
    </source>
</evidence>
<feature type="transmembrane region" description="Helical" evidence="11">
    <location>
        <begin position="154"/>
        <end position="173"/>
    </location>
</feature>
<dbReference type="GO" id="GO:0016887">
    <property type="term" value="F:ATP hydrolysis activity"/>
    <property type="evidence" value="ECO:0007669"/>
    <property type="project" value="InterPro"/>
</dbReference>
<evidence type="ECO:0000256" key="9">
    <source>
        <dbReference type="ARBA" id="ARBA00061644"/>
    </source>
</evidence>
<gene>
    <name evidence="15" type="ORF">F8O01_13950</name>
</gene>
<evidence type="ECO:0000313" key="15">
    <source>
        <dbReference type="EMBL" id="KAB1654339.1"/>
    </source>
</evidence>
<evidence type="ECO:0000256" key="5">
    <source>
        <dbReference type="ARBA" id="ARBA00022741"/>
    </source>
</evidence>
<keyword evidence="7 11" id="KW-1133">Transmembrane helix</keyword>
<sequence>MAELLRPHGLRLALLAALVVTAQAAAAAGPLLLANALDAGLPALLAGDPVPFVTVLALLVAAALADACLSNLFTRRTAALSQRLLLHLRTRLFDHTARLDLDFHQRYTSGRVISRQTNDIDSLAVLFDTGIGDLVQAVIRMCFVGTALVLLDPVSALVALVAFLPVIAVTRRFQVVSARLYRESSERSARLIVRFVETMTGMRAVQAFRAEARGADEYGRLNEAYSDTARRVSMTFGSLFTGINLFTAIGLAAVVLVNGLRTLDGTIGVGVLVASALYLTQLFQPMEAIGMFSNTYQSAVAALEKISGVLEERPTVVDPATTRPRDGAPARAERSPNGRGEIELRDVEFAYPDGPTVLHRLSLHIPPGQTLAVVGRTGAGKTTLAGLVARFADPVTGEVLLDGVDLRDIPDAELRRRIVTVTQEPFLFQGTIASNLELGRPGASRAALEDAVRRVGADTFIDRLPLGLDTDLSHRGVRLSAGQRQLVSFARAFVADPEVLILDEATSSLDIPSERAVQHALATLLRDRTAIVIAHRLSTVDDADRILVMDEGRIVEDGSPRDLVRSGGHYAQLHRAWLASLGRDRDQDDERIGG</sequence>
<keyword evidence="12" id="KW-0732">Signal</keyword>
<proteinExistence type="inferred from homology"/>
<dbReference type="InterPro" id="IPR003593">
    <property type="entry name" value="AAA+_ATPase"/>
</dbReference>
<keyword evidence="8 11" id="KW-0472">Membrane</keyword>
<organism evidence="15 16">
    <name type="scientific">Pseudoclavibacter chungangensis</name>
    <dbReference type="NCBI Taxonomy" id="587635"/>
    <lineage>
        <taxon>Bacteria</taxon>
        <taxon>Bacillati</taxon>
        <taxon>Actinomycetota</taxon>
        <taxon>Actinomycetes</taxon>
        <taxon>Micrococcales</taxon>
        <taxon>Microbacteriaceae</taxon>
        <taxon>Pseudoclavibacter</taxon>
    </lineage>
</organism>
<feature type="transmembrane region" description="Helical" evidence="11">
    <location>
        <begin position="51"/>
        <end position="73"/>
    </location>
</feature>
<dbReference type="GO" id="GO:0034040">
    <property type="term" value="F:ATPase-coupled lipid transmembrane transporter activity"/>
    <property type="evidence" value="ECO:0007669"/>
    <property type="project" value="TreeGrafter"/>
</dbReference>
<feature type="chain" id="PRO_5029802995" evidence="12">
    <location>
        <begin position="28"/>
        <end position="594"/>
    </location>
</feature>
<dbReference type="Gene3D" id="1.20.1560.10">
    <property type="entry name" value="ABC transporter type 1, transmembrane domain"/>
    <property type="match status" value="1"/>
</dbReference>
<dbReference type="InterPro" id="IPR003439">
    <property type="entry name" value="ABC_transporter-like_ATP-bd"/>
</dbReference>
<evidence type="ECO:0000256" key="3">
    <source>
        <dbReference type="ARBA" id="ARBA00022475"/>
    </source>
</evidence>
<accession>A0A7J5BPW7</accession>
<dbReference type="Proteomes" id="UP000467240">
    <property type="component" value="Unassembled WGS sequence"/>
</dbReference>
<evidence type="ECO:0000256" key="12">
    <source>
        <dbReference type="SAM" id="SignalP"/>
    </source>
</evidence>
<reference evidence="15 16" key="1">
    <citation type="submission" date="2019-09" db="EMBL/GenBank/DDBJ databases">
        <title>Phylogeny of genus Pseudoclavibacter and closely related genus.</title>
        <authorList>
            <person name="Li Y."/>
        </authorList>
    </citation>
    <scope>NUCLEOTIDE SEQUENCE [LARGE SCALE GENOMIC DNA]</scope>
    <source>
        <strain evidence="15 16">DSM 23821</strain>
    </source>
</reference>
<dbReference type="Pfam" id="PF00664">
    <property type="entry name" value="ABC_membrane"/>
    <property type="match status" value="1"/>
</dbReference>
<dbReference type="SMART" id="SM00382">
    <property type="entry name" value="AAA"/>
    <property type="match status" value="1"/>
</dbReference>
<dbReference type="Gene3D" id="3.40.50.300">
    <property type="entry name" value="P-loop containing nucleotide triphosphate hydrolases"/>
    <property type="match status" value="1"/>
</dbReference>
<evidence type="ECO:0000256" key="6">
    <source>
        <dbReference type="ARBA" id="ARBA00022840"/>
    </source>
</evidence>
<keyword evidence="5" id="KW-0547">Nucleotide-binding</keyword>
<evidence type="ECO:0000256" key="11">
    <source>
        <dbReference type="SAM" id="Phobius"/>
    </source>
</evidence>
<evidence type="ECO:0000256" key="2">
    <source>
        <dbReference type="ARBA" id="ARBA00022448"/>
    </source>
</evidence>
<keyword evidence="6 15" id="KW-0067">ATP-binding</keyword>
<evidence type="ECO:0000256" key="4">
    <source>
        <dbReference type="ARBA" id="ARBA00022692"/>
    </source>
</evidence>
<dbReference type="OrthoDB" id="9806127at2"/>
<dbReference type="GO" id="GO:0005886">
    <property type="term" value="C:plasma membrane"/>
    <property type="evidence" value="ECO:0007669"/>
    <property type="project" value="UniProtKB-SubCell"/>
</dbReference>
<dbReference type="PROSITE" id="PS50893">
    <property type="entry name" value="ABC_TRANSPORTER_2"/>
    <property type="match status" value="1"/>
</dbReference>
<dbReference type="InterPro" id="IPR039421">
    <property type="entry name" value="Type_1_exporter"/>
</dbReference>
<comment type="similarity">
    <text evidence="9">Belongs to the ABC transporter superfamily. Lipid exporter (TC 3.A.1.106) family.</text>
</comment>
<name>A0A7J5BPW7_9MICO</name>
<dbReference type="FunFam" id="3.40.50.300:FF:000299">
    <property type="entry name" value="ABC transporter ATP-binding protein/permease"/>
    <property type="match status" value="1"/>
</dbReference>
<feature type="signal peptide" evidence="12">
    <location>
        <begin position="1"/>
        <end position="27"/>
    </location>
</feature>
<keyword evidence="4 11" id="KW-0812">Transmembrane</keyword>
<evidence type="ECO:0000256" key="8">
    <source>
        <dbReference type="ARBA" id="ARBA00023136"/>
    </source>
</evidence>
<dbReference type="Pfam" id="PF00005">
    <property type="entry name" value="ABC_tran"/>
    <property type="match status" value="1"/>
</dbReference>
<evidence type="ECO:0000259" key="13">
    <source>
        <dbReference type="PROSITE" id="PS50893"/>
    </source>
</evidence>
<dbReference type="PROSITE" id="PS50929">
    <property type="entry name" value="ABC_TM1F"/>
    <property type="match status" value="1"/>
</dbReference>
<evidence type="ECO:0000256" key="10">
    <source>
        <dbReference type="SAM" id="MobiDB-lite"/>
    </source>
</evidence>
<dbReference type="InterPro" id="IPR017871">
    <property type="entry name" value="ABC_transporter-like_CS"/>
</dbReference>
<dbReference type="GO" id="GO:0005524">
    <property type="term" value="F:ATP binding"/>
    <property type="evidence" value="ECO:0007669"/>
    <property type="project" value="UniProtKB-KW"/>
</dbReference>
<feature type="domain" description="ABC transporter" evidence="13">
    <location>
        <begin position="342"/>
        <end position="576"/>
    </location>
</feature>
<comment type="subcellular location">
    <subcellularLocation>
        <location evidence="1">Cell membrane</location>
        <topology evidence="1">Multi-pass membrane protein</topology>
    </subcellularLocation>
</comment>